<name>A0A850QAD8_9BURK</name>
<gene>
    <name evidence="1" type="ORF">HV832_01620</name>
</gene>
<dbReference type="RefSeq" id="WP_176801790.1">
    <property type="nucleotide sequence ID" value="NZ_JABXYJ010000001.1"/>
</dbReference>
<dbReference type="Pfam" id="PF11582">
    <property type="entry name" value="DUF3240"/>
    <property type="match status" value="1"/>
</dbReference>
<proteinExistence type="predicted"/>
<reference evidence="1 2" key="1">
    <citation type="submission" date="2020-06" db="EMBL/GenBank/DDBJ databases">
        <authorList>
            <person name="Qiu C."/>
            <person name="Liu Z."/>
        </authorList>
    </citation>
    <scope>NUCLEOTIDE SEQUENCE [LARGE SCALE GENOMIC DNA]</scope>
    <source>
        <strain evidence="1 2">EM 1</strain>
    </source>
</reference>
<dbReference type="Proteomes" id="UP000588051">
    <property type="component" value="Unassembled WGS sequence"/>
</dbReference>
<comment type="caution">
    <text evidence="1">The sequence shown here is derived from an EMBL/GenBank/DDBJ whole genome shotgun (WGS) entry which is preliminary data.</text>
</comment>
<protein>
    <submittedName>
        <fullName evidence="1">DUF3240 family protein</fullName>
    </submittedName>
</protein>
<dbReference type="Gene3D" id="3.30.70.120">
    <property type="match status" value="1"/>
</dbReference>
<evidence type="ECO:0000313" key="2">
    <source>
        <dbReference type="Proteomes" id="UP000588051"/>
    </source>
</evidence>
<dbReference type="InterPro" id="IPR015867">
    <property type="entry name" value="N-reg_PII/ATP_PRibTrfase_C"/>
</dbReference>
<accession>A0A850QAD8</accession>
<sequence length="111" mass="12133">MTHTETHSVAVKDSLLHLAIPRTLEEEVADFLLLHPALASGFTMIDAQGMGQGVSLLSAIEKVQGRCKRKLILVAGTQPQLLHLLELLKKELPSPDVAYWITPLLAFGRLA</sequence>
<organism evidence="1 2">
    <name type="scientific">Undibacterium oligocarboniphilum</name>
    <dbReference type="NCBI Taxonomy" id="666702"/>
    <lineage>
        <taxon>Bacteria</taxon>
        <taxon>Pseudomonadati</taxon>
        <taxon>Pseudomonadota</taxon>
        <taxon>Betaproteobacteria</taxon>
        <taxon>Burkholderiales</taxon>
        <taxon>Oxalobacteraceae</taxon>
        <taxon>Undibacterium</taxon>
    </lineage>
</organism>
<dbReference type="AlphaFoldDB" id="A0A850QAD8"/>
<keyword evidence="2" id="KW-1185">Reference proteome</keyword>
<dbReference type="InterPro" id="IPR021634">
    <property type="entry name" value="DUF3240"/>
</dbReference>
<evidence type="ECO:0000313" key="1">
    <source>
        <dbReference type="EMBL" id="NVO76531.1"/>
    </source>
</evidence>
<dbReference type="EMBL" id="JABXYJ010000001">
    <property type="protein sequence ID" value="NVO76531.1"/>
    <property type="molecule type" value="Genomic_DNA"/>
</dbReference>